<dbReference type="GO" id="GO:0005886">
    <property type="term" value="C:plasma membrane"/>
    <property type="evidence" value="ECO:0007669"/>
    <property type="project" value="TreeGrafter"/>
</dbReference>
<proteinExistence type="inferred from homology"/>
<dbReference type="AlphaFoldDB" id="A0A1F2UG97"/>
<dbReference type="EMBL" id="MELI01000105">
    <property type="protein sequence ID" value="OFW32040.1"/>
    <property type="molecule type" value="Genomic_DNA"/>
</dbReference>
<keyword evidence="2" id="KW-0812">Transmembrane</keyword>
<evidence type="ECO:0000313" key="3">
    <source>
        <dbReference type="EMBL" id="OFW32040.1"/>
    </source>
</evidence>
<comment type="similarity">
    <text evidence="1">Belongs to the UPF0749 family.</text>
</comment>
<sequence>MKYFRSFITALNSQAKRTQIAIAAVTMLLGILIVTQLRVHQSATQALQNATESDLTQIVSKLDGEINTLRVEAADLRLQLFKIEQASNNSAEVMTESSKNLNNLKIIAGLTKVYGPGIKALVTDEDATLRAYDMVDIITELRVGGAEAISINGIRIVAATGISETQEAIFINQKQVAAPYEVLAIGNPEVIHDALVIPGGIRDKLSSLTGVSLYITKDAEIKINAASSKKVSNK</sequence>
<reference evidence="3 4" key="1">
    <citation type="journal article" date="2016" name="Nat. Commun.">
        <title>Thousands of microbial genomes shed light on interconnected biogeochemical processes in an aquifer system.</title>
        <authorList>
            <person name="Anantharaman K."/>
            <person name="Brown C.T."/>
            <person name="Hug L.A."/>
            <person name="Sharon I."/>
            <person name="Castelle C.J."/>
            <person name="Probst A.J."/>
            <person name="Thomas B.C."/>
            <person name="Singh A."/>
            <person name="Wilkins M.J."/>
            <person name="Karaoz U."/>
            <person name="Brodie E.L."/>
            <person name="Williams K.H."/>
            <person name="Hubbard S.S."/>
            <person name="Banfield J.F."/>
        </authorList>
    </citation>
    <scope>NUCLEOTIDE SEQUENCE [LARGE SCALE GENOMIC DNA]</scope>
</reference>
<dbReference type="Proteomes" id="UP000178086">
    <property type="component" value="Unassembled WGS sequence"/>
</dbReference>
<accession>A0A1F2UG97</accession>
<dbReference type="PANTHER" id="PTHR37313:SF2">
    <property type="entry name" value="UPF0749 PROTEIN YLXX"/>
    <property type="match status" value="1"/>
</dbReference>
<keyword evidence="2" id="KW-0472">Membrane</keyword>
<evidence type="ECO:0000256" key="1">
    <source>
        <dbReference type="ARBA" id="ARBA00009108"/>
    </source>
</evidence>
<name>A0A1F2UG97_9ACTN</name>
<dbReference type="Gene3D" id="3.30.70.1880">
    <property type="entry name" value="Protein of unknown function DUF881"/>
    <property type="match status" value="1"/>
</dbReference>
<keyword evidence="2" id="KW-1133">Transmembrane helix</keyword>
<organism evidence="3 4">
    <name type="scientific">Candidatus Aquicultor primus</name>
    <dbReference type="NCBI Taxonomy" id="1797195"/>
    <lineage>
        <taxon>Bacteria</taxon>
        <taxon>Bacillati</taxon>
        <taxon>Actinomycetota</taxon>
        <taxon>Candidatus Aquicultoria</taxon>
        <taxon>Candidatus Aquicultorales</taxon>
        <taxon>Candidatus Aquicultoraceae</taxon>
        <taxon>Candidatus Aquicultor</taxon>
    </lineage>
</organism>
<dbReference type="InterPro" id="IPR010273">
    <property type="entry name" value="DUF881"/>
</dbReference>
<gene>
    <name evidence="3" type="ORF">A2074_03895</name>
</gene>
<dbReference type="Pfam" id="PF05949">
    <property type="entry name" value="DUF881"/>
    <property type="match status" value="1"/>
</dbReference>
<protein>
    <recommendedName>
        <fullName evidence="5">DUF881 domain-containing protein</fullName>
    </recommendedName>
</protein>
<comment type="caution">
    <text evidence="3">The sequence shown here is derived from an EMBL/GenBank/DDBJ whole genome shotgun (WGS) entry which is preliminary data.</text>
</comment>
<evidence type="ECO:0000256" key="2">
    <source>
        <dbReference type="SAM" id="Phobius"/>
    </source>
</evidence>
<evidence type="ECO:0008006" key="5">
    <source>
        <dbReference type="Google" id="ProtNLM"/>
    </source>
</evidence>
<evidence type="ECO:0000313" key="4">
    <source>
        <dbReference type="Proteomes" id="UP000178086"/>
    </source>
</evidence>
<feature type="transmembrane region" description="Helical" evidence="2">
    <location>
        <begin position="20"/>
        <end position="39"/>
    </location>
</feature>
<dbReference type="PANTHER" id="PTHR37313">
    <property type="entry name" value="UPF0749 PROTEIN RV1825"/>
    <property type="match status" value="1"/>
</dbReference>